<dbReference type="AlphaFoldDB" id="A0AAV4VAB1"/>
<keyword evidence="2" id="KW-1185">Reference proteome</keyword>
<proteinExistence type="predicted"/>
<evidence type="ECO:0000313" key="2">
    <source>
        <dbReference type="Proteomes" id="UP001054837"/>
    </source>
</evidence>
<dbReference type="Proteomes" id="UP001054837">
    <property type="component" value="Unassembled WGS sequence"/>
</dbReference>
<protein>
    <submittedName>
        <fullName evidence="1">Uncharacterized protein</fullName>
    </submittedName>
</protein>
<reference evidence="1 2" key="1">
    <citation type="submission" date="2021-06" db="EMBL/GenBank/DDBJ databases">
        <title>Caerostris darwini draft genome.</title>
        <authorList>
            <person name="Kono N."/>
            <person name="Arakawa K."/>
        </authorList>
    </citation>
    <scope>NUCLEOTIDE SEQUENCE [LARGE SCALE GENOMIC DNA]</scope>
</reference>
<accession>A0AAV4VAB1</accession>
<evidence type="ECO:0000313" key="1">
    <source>
        <dbReference type="EMBL" id="GIY66954.1"/>
    </source>
</evidence>
<name>A0AAV4VAB1_9ARAC</name>
<comment type="caution">
    <text evidence="1">The sequence shown here is derived from an EMBL/GenBank/DDBJ whole genome shotgun (WGS) entry which is preliminary data.</text>
</comment>
<dbReference type="EMBL" id="BPLQ01012672">
    <property type="protein sequence ID" value="GIY66954.1"/>
    <property type="molecule type" value="Genomic_DNA"/>
</dbReference>
<organism evidence="1 2">
    <name type="scientific">Caerostris darwini</name>
    <dbReference type="NCBI Taxonomy" id="1538125"/>
    <lineage>
        <taxon>Eukaryota</taxon>
        <taxon>Metazoa</taxon>
        <taxon>Ecdysozoa</taxon>
        <taxon>Arthropoda</taxon>
        <taxon>Chelicerata</taxon>
        <taxon>Arachnida</taxon>
        <taxon>Araneae</taxon>
        <taxon>Araneomorphae</taxon>
        <taxon>Entelegynae</taxon>
        <taxon>Araneoidea</taxon>
        <taxon>Araneidae</taxon>
        <taxon>Caerostris</taxon>
    </lineage>
</organism>
<gene>
    <name evidence="1" type="ORF">CDAR_379391</name>
</gene>
<sequence>MHRQSNGTDTEKGSDSTATRYLVRLNGGTFFRPVENFKKAGSPLIDLVDGRSKSSTPIKVRPMKASRKITKEISGRLGENA</sequence>